<dbReference type="SMART" id="SM00339">
    <property type="entry name" value="FH"/>
    <property type="match status" value="1"/>
</dbReference>
<dbReference type="PANTHER" id="PTHR11829:SF343">
    <property type="entry name" value="FORK-HEAD DOMAIN-CONTAINING PROTEIN"/>
    <property type="match status" value="1"/>
</dbReference>
<name>A0AAV9ZCQ6_9AGAR</name>
<evidence type="ECO:0000313" key="5">
    <source>
        <dbReference type="EMBL" id="KAK6977470.1"/>
    </source>
</evidence>
<dbReference type="InterPro" id="IPR001766">
    <property type="entry name" value="Fork_head_dom"/>
</dbReference>
<dbReference type="PROSITE" id="PS50039">
    <property type="entry name" value="FORK_HEAD_3"/>
    <property type="match status" value="1"/>
</dbReference>
<comment type="subcellular location">
    <subcellularLocation>
        <location evidence="2">Nucleus</location>
    </subcellularLocation>
</comment>
<reference evidence="5 6" key="1">
    <citation type="journal article" date="2024" name="J Genomics">
        <title>Draft genome sequencing and assembly of Favolaschia claudopus CIRM-BRFM 2984 isolated from oak limbs.</title>
        <authorList>
            <person name="Navarro D."/>
            <person name="Drula E."/>
            <person name="Chaduli D."/>
            <person name="Cazenave R."/>
            <person name="Ahrendt S."/>
            <person name="Wang J."/>
            <person name="Lipzen A."/>
            <person name="Daum C."/>
            <person name="Barry K."/>
            <person name="Grigoriev I.V."/>
            <person name="Favel A."/>
            <person name="Rosso M.N."/>
            <person name="Martin F."/>
        </authorList>
    </citation>
    <scope>NUCLEOTIDE SEQUENCE [LARGE SCALE GENOMIC DNA]</scope>
    <source>
        <strain evidence="5 6">CIRM-BRFM 2984</strain>
    </source>
</reference>
<dbReference type="PRINTS" id="PR00053">
    <property type="entry name" value="FORKHEAD"/>
</dbReference>
<keyword evidence="1 2" id="KW-0238">DNA-binding</keyword>
<dbReference type="Gene3D" id="1.10.10.10">
    <property type="entry name" value="Winged helix-like DNA-binding domain superfamily/Winged helix DNA-binding domain"/>
    <property type="match status" value="1"/>
</dbReference>
<dbReference type="Pfam" id="PF00250">
    <property type="entry name" value="Forkhead"/>
    <property type="match status" value="1"/>
</dbReference>
<dbReference type="GO" id="GO:0000978">
    <property type="term" value="F:RNA polymerase II cis-regulatory region sequence-specific DNA binding"/>
    <property type="evidence" value="ECO:0007669"/>
    <property type="project" value="TreeGrafter"/>
</dbReference>
<evidence type="ECO:0000256" key="2">
    <source>
        <dbReference type="PROSITE-ProRule" id="PRU00089"/>
    </source>
</evidence>
<keyword evidence="6" id="KW-1185">Reference proteome</keyword>
<dbReference type="InterPro" id="IPR036388">
    <property type="entry name" value="WH-like_DNA-bd_sf"/>
</dbReference>
<gene>
    <name evidence="5" type="ORF">R3P38DRAFT_3123205</name>
</gene>
<protein>
    <recommendedName>
        <fullName evidence="4">Fork-head domain-containing protein</fullName>
    </recommendedName>
</protein>
<feature type="domain" description="Fork-head" evidence="4">
    <location>
        <begin position="73"/>
        <end position="168"/>
    </location>
</feature>
<dbReference type="EMBL" id="JAWWNJ010000167">
    <property type="protein sequence ID" value="KAK6977470.1"/>
    <property type="molecule type" value="Genomic_DNA"/>
</dbReference>
<feature type="region of interest" description="Disordered" evidence="3">
    <location>
        <begin position="1"/>
        <end position="30"/>
    </location>
</feature>
<evidence type="ECO:0000256" key="1">
    <source>
        <dbReference type="ARBA" id="ARBA00023125"/>
    </source>
</evidence>
<dbReference type="InterPro" id="IPR036390">
    <property type="entry name" value="WH_DNA-bd_sf"/>
</dbReference>
<dbReference type="GO" id="GO:0009653">
    <property type="term" value="P:anatomical structure morphogenesis"/>
    <property type="evidence" value="ECO:0007669"/>
    <property type="project" value="TreeGrafter"/>
</dbReference>
<proteinExistence type="predicted"/>
<dbReference type="CDD" id="cd00059">
    <property type="entry name" value="FH_FOX"/>
    <property type="match status" value="1"/>
</dbReference>
<evidence type="ECO:0000313" key="6">
    <source>
        <dbReference type="Proteomes" id="UP001362999"/>
    </source>
</evidence>
<keyword evidence="2" id="KW-0539">Nucleus</keyword>
<sequence>MAEHTGGLTEEFSGEHTIDPSPTHPNLTNPTLDLSTALNNTDPTTTYLLTRLNLPPTTPLTLALFPLPPAGEKPTAPLIALVQVTIWCSSSERRLTLQGIYDALMGRFVWYRENPDGAWTRSIRHLLSLKAMFVKVQLHSNPESTSQGTTYWTFDISQGEGDKRVRQRLYPGRAPVLEAAGESDVAELGDSD</sequence>
<organism evidence="5 6">
    <name type="scientific">Favolaschia claudopus</name>
    <dbReference type="NCBI Taxonomy" id="2862362"/>
    <lineage>
        <taxon>Eukaryota</taxon>
        <taxon>Fungi</taxon>
        <taxon>Dikarya</taxon>
        <taxon>Basidiomycota</taxon>
        <taxon>Agaricomycotina</taxon>
        <taxon>Agaricomycetes</taxon>
        <taxon>Agaricomycetidae</taxon>
        <taxon>Agaricales</taxon>
        <taxon>Marasmiineae</taxon>
        <taxon>Mycenaceae</taxon>
        <taxon>Favolaschia</taxon>
    </lineage>
</organism>
<comment type="caution">
    <text evidence="5">The sequence shown here is derived from an EMBL/GenBank/DDBJ whole genome shotgun (WGS) entry which is preliminary data.</text>
</comment>
<dbReference type="GO" id="GO:0000981">
    <property type="term" value="F:DNA-binding transcription factor activity, RNA polymerase II-specific"/>
    <property type="evidence" value="ECO:0007669"/>
    <property type="project" value="TreeGrafter"/>
</dbReference>
<accession>A0AAV9ZCQ6</accession>
<evidence type="ECO:0000259" key="4">
    <source>
        <dbReference type="PROSITE" id="PS50039"/>
    </source>
</evidence>
<dbReference type="SUPFAM" id="SSF46785">
    <property type="entry name" value="Winged helix' DNA-binding domain"/>
    <property type="match status" value="1"/>
</dbReference>
<dbReference type="Proteomes" id="UP001362999">
    <property type="component" value="Unassembled WGS sequence"/>
</dbReference>
<evidence type="ECO:0000256" key="3">
    <source>
        <dbReference type="SAM" id="MobiDB-lite"/>
    </source>
</evidence>
<dbReference type="InterPro" id="IPR050211">
    <property type="entry name" value="FOX_domain-containing"/>
</dbReference>
<feature type="DNA-binding region" description="Fork-head" evidence="2">
    <location>
        <begin position="73"/>
        <end position="168"/>
    </location>
</feature>
<dbReference type="PANTHER" id="PTHR11829">
    <property type="entry name" value="FORKHEAD BOX PROTEIN"/>
    <property type="match status" value="1"/>
</dbReference>
<dbReference type="GO" id="GO:0005634">
    <property type="term" value="C:nucleus"/>
    <property type="evidence" value="ECO:0007669"/>
    <property type="project" value="UniProtKB-SubCell"/>
</dbReference>
<dbReference type="GO" id="GO:0030154">
    <property type="term" value="P:cell differentiation"/>
    <property type="evidence" value="ECO:0007669"/>
    <property type="project" value="TreeGrafter"/>
</dbReference>
<dbReference type="AlphaFoldDB" id="A0AAV9ZCQ6"/>